<dbReference type="AlphaFoldDB" id="A0AA37IY53"/>
<dbReference type="PIRSF" id="PIRSF036382">
    <property type="entry name" value="RR_antiterm"/>
    <property type="match status" value="1"/>
</dbReference>
<evidence type="ECO:0000259" key="4">
    <source>
        <dbReference type="PROSITE" id="PS50110"/>
    </source>
</evidence>
<dbReference type="InterPro" id="IPR001789">
    <property type="entry name" value="Sig_transdc_resp-reg_receiver"/>
</dbReference>
<dbReference type="EMBL" id="BQKV01000034">
    <property type="protein sequence ID" value="GJN64473.1"/>
    <property type="molecule type" value="Genomic_DNA"/>
</dbReference>
<evidence type="ECO:0000256" key="2">
    <source>
        <dbReference type="ARBA" id="ARBA00024867"/>
    </source>
</evidence>
<comment type="caution">
    <text evidence="3">Lacks conserved residue(s) required for the propagation of feature annotation.</text>
</comment>
<feature type="domain" description="ANTAR" evidence="5">
    <location>
        <begin position="123"/>
        <end position="184"/>
    </location>
</feature>
<dbReference type="SMART" id="SM01012">
    <property type="entry name" value="ANTAR"/>
    <property type="match status" value="1"/>
</dbReference>
<protein>
    <recommendedName>
        <fullName evidence="1">Stage 0 sporulation protein A homolog</fullName>
    </recommendedName>
</protein>
<comment type="caution">
    <text evidence="6">The sequence shown here is derived from an EMBL/GenBank/DDBJ whole genome shotgun (WGS) entry which is preliminary data.</text>
</comment>
<sequence length="193" mass="21189">MGRALIVSAGANSNEYLSTRLAEMGYPHPLMVPSGTEARRRILETDFELIIVNAPLPDEFGHELCACAVEKTSAGVLLLAKAAAAEQLAEGLSRQGVLLLSKPFTNQLFLQAVQMAAAGNHRLLHLQEENHRLQEKLALLRLVSQAKCCLIEHQGMTEAEAHHAIERQAMDSRRSLAEVAQEILNAWEEDGAY</sequence>
<dbReference type="Pfam" id="PF03861">
    <property type="entry name" value="ANTAR"/>
    <property type="match status" value="1"/>
</dbReference>
<dbReference type="PROSITE" id="PS50921">
    <property type="entry name" value="ANTAR"/>
    <property type="match status" value="1"/>
</dbReference>
<dbReference type="RefSeq" id="WP_238316672.1">
    <property type="nucleotide sequence ID" value="NZ_BQKV01000034.1"/>
</dbReference>
<dbReference type="InterPro" id="IPR036388">
    <property type="entry name" value="WH-like_DNA-bd_sf"/>
</dbReference>
<proteinExistence type="predicted"/>
<dbReference type="PROSITE" id="PS50110">
    <property type="entry name" value="RESPONSE_REGULATORY"/>
    <property type="match status" value="1"/>
</dbReference>
<keyword evidence="7" id="KW-1185">Reference proteome</keyword>
<accession>A0AA37IY53</accession>
<dbReference type="GO" id="GO:0003723">
    <property type="term" value="F:RNA binding"/>
    <property type="evidence" value="ECO:0007669"/>
    <property type="project" value="InterPro"/>
</dbReference>
<dbReference type="Proteomes" id="UP001055185">
    <property type="component" value="Unassembled WGS sequence"/>
</dbReference>
<dbReference type="InterPro" id="IPR008327">
    <property type="entry name" value="Sig_transdc_resp-reg_antiterm"/>
</dbReference>
<dbReference type="Gene3D" id="3.40.50.2300">
    <property type="match status" value="1"/>
</dbReference>
<evidence type="ECO:0000259" key="5">
    <source>
        <dbReference type="PROSITE" id="PS50921"/>
    </source>
</evidence>
<feature type="domain" description="Response regulatory" evidence="4">
    <location>
        <begin position="3"/>
        <end position="117"/>
    </location>
</feature>
<evidence type="ECO:0000313" key="7">
    <source>
        <dbReference type="Proteomes" id="UP001055185"/>
    </source>
</evidence>
<gene>
    <name evidence="6" type="ORF">JCM17207_10980</name>
</gene>
<organism evidence="6 7">
    <name type="scientific">Faecalibacterium gallinarum</name>
    <dbReference type="NCBI Taxonomy" id="2903556"/>
    <lineage>
        <taxon>Bacteria</taxon>
        <taxon>Bacillati</taxon>
        <taxon>Bacillota</taxon>
        <taxon>Clostridia</taxon>
        <taxon>Eubacteriales</taxon>
        <taxon>Oscillospiraceae</taxon>
        <taxon>Faecalibacterium</taxon>
    </lineage>
</organism>
<evidence type="ECO:0000256" key="1">
    <source>
        <dbReference type="ARBA" id="ARBA00018672"/>
    </source>
</evidence>
<dbReference type="GO" id="GO:0000160">
    <property type="term" value="P:phosphorelay signal transduction system"/>
    <property type="evidence" value="ECO:0007669"/>
    <property type="project" value="InterPro"/>
</dbReference>
<dbReference type="SUPFAM" id="SSF52172">
    <property type="entry name" value="CheY-like"/>
    <property type="match status" value="1"/>
</dbReference>
<comment type="function">
    <text evidence="2">May play the central regulatory role in sporulation. It may be an element of the effector pathway responsible for the activation of sporulation genes in response to nutritional stress. Spo0A may act in concert with spo0H (a sigma factor) to control the expression of some genes that are critical to the sporulation process.</text>
</comment>
<evidence type="ECO:0000313" key="6">
    <source>
        <dbReference type="EMBL" id="GJN64473.1"/>
    </source>
</evidence>
<dbReference type="InterPro" id="IPR005561">
    <property type="entry name" value="ANTAR"/>
</dbReference>
<dbReference type="Gene3D" id="1.10.10.10">
    <property type="entry name" value="Winged helix-like DNA-binding domain superfamily/Winged helix DNA-binding domain"/>
    <property type="match status" value="1"/>
</dbReference>
<evidence type="ECO:0000256" key="3">
    <source>
        <dbReference type="PROSITE-ProRule" id="PRU00169"/>
    </source>
</evidence>
<reference evidence="6" key="1">
    <citation type="journal article" date="2022" name="Int. J. Syst. Evol. Microbiol.">
        <title>Genome-based, phenotypic and chemotaxonomic classification of Faecalibacterium strains: proposal of three novel species Faecalibacterium duncaniae sp. nov., Faecalibacterium hattorii sp. nov. and Faecalibacterium gallinarum sp. nov. .</title>
        <authorList>
            <person name="Sakamoto M."/>
            <person name="Sakurai N."/>
            <person name="Tanno H."/>
            <person name="Iino T."/>
            <person name="Ohkuma M."/>
            <person name="Endo A."/>
        </authorList>
    </citation>
    <scope>NUCLEOTIDE SEQUENCE</scope>
    <source>
        <strain evidence="6">JCM 17207</strain>
    </source>
</reference>
<name>A0AA37IY53_9FIRM</name>
<dbReference type="InterPro" id="IPR011006">
    <property type="entry name" value="CheY-like_superfamily"/>
</dbReference>